<dbReference type="InterPro" id="IPR003692">
    <property type="entry name" value="Hydantoinase_B"/>
</dbReference>
<protein>
    <submittedName>
        <fullName evidence="2">BQ5605_C004g02762 protein</fullName>
    </submittedName>
</protein>
<gene>
    <name evidence="2" type="primary">BQ5605_C004g02762</name>
    <name evidence="2" type="ORF">BQ5605_C004G02762</name>
</gene>
<keyword evidence="3" id="KW-1185">Reference proteome</keyword>
<organism evidence="2 3">
    <name type="scientific">Microbotryum silenes-dioicae</name>
    <dbReference type="NCBI Taxonomy" id="796604"/>
    <lineage>
        <taxon>Eukaryota</taxon>
        <taxon>Fungi</taxon>
        <taxon>Dikarya</taxon>
        <taxon>Basidiomycota</taxon>
        <taxon>Pucciniomycotina</taxon>
        <taxon>Microbotryomycetes</taxon>
        <taxon>Microbotryales</taxon>
        <taxon>Microbotryaceae</taxon>
        <taxon>Microbotryum</taxon>
    </lineage>
</organism>
<name>A0A2X0MVU7_9BASI</name>
<dbReference type="GO" id="GO:0006749">
    <property type="term" value="P:glutathione metabolic process"/>
    <property type="evidence" value="ECO:0007669"/>
    <property type="project" value="TreeGrafter"/>
</dbReference>
<dbReference type="InterPro" id="IPR045079">
    <property type="entry name" value="Oxoprolinase-like"/>
</dbReference>
<accession>A0A2X0MVU7</accession>
<proteinExistence type="predicted"/>
<sequence length="138" mass="14737">MGESKSDPVLLSLFANRFISIAEAMGRALQQTSISTNIKERLDFSCAIFAPNGDLIANAPHLPVHLGSMSFAVRYQIETLGQGGLHKGDVLLSNHPVAGGSHLPDITCITPVFGQDGKFIFFTASRGHHAGQSELSFS</sequence>
<dbReference type="Pfam" id="PF02538">
    <property type="entry name" value="Hydantoinase_B"/>
    <property type="match status" value="1"/>
</dbReference>
<evidence type="ECO:0000313" key="3">
    <source>
        <dbReference type="Proteomes" id="UP000249464"/>
    </source>
</evidence>
<dbReference type="AlphaFoldDB" id="A0A2X0MVU7"/>
<evidence type="ECO:0000259" key="1">
    <source>
        <dbReference type="Pfam" id="PF02538"/>
    </source>
</evidence>
<dbReference type="PANTHER" id="PTHR11365">
    <property type="entry name" value="5-OXOPROLINASE RELATED"/>
    <property type="match status" value="1"/>
</dbReference>
<dbReference type="Proteomes" id="UP000249464">
    <property type="component" value="Unassembled WGS sequence"/>
</dbReference>
<reference evidence="2 3" key="1">
    <citation type="submission" date="2016-11" db="EMBL/GenBank/DDBJ databases">
        <authorList>
            <person name="Jaros S."/>
            <person name="Januszkiewicz K."/>
            <person name="Wedrychowicz H."/>
        </authorList>
    </citation>
    <scope>NUCLEOTIDE SEQUENCE [LARGE SCALE GENOMIC DNA]</scope>
</reference>
<dbReference type="GO" id="GO:0017168">
    <property type="term" value="F:5-oxoprolinase (ATP-hydrolyzing) activity"/>
    <property type="evidence" value="ECO:0007669"/>
    <property type="project" value="TreeGrafter"/>
</dbReference>
<dbReference type="STRING" id="796604.A0A2X0MVU7"/>
<dbReference type="GO" id="GO:0005829">
    <property type="term" value="C:cytosol"/>
    <property type="evidence" value="ECO:0007669"/>
    <property type="project" value="TreeGrafter"/>
</dbReference>
<dbReference type="PANTHER" id="PTHR11365:SF2">
    <property type="entry name" value="5-OXOPROLINASE"/>
    <property type="match status" value="1"/>
</dbReference>
<evidence type="ECO:0000313" key="2">
    <source>
        <dbReference type="EMBL" id="SGY67276.1"/>
    </source>
</evidence>
<feature type="domain" description="Hydantoinase B/oxoprolinase" evidence="1">
    <location>
        <begin position="7"/>
        <end position="130"/>
    </location>
</feature>
<dbReference type="EMBL" id="FQNC01000046">
    <property type="protein sequence ID" value="SGY67276.1"/>
    <property type="molecule type" value="Genomic_DNA"/>
</dbReference>